<dbReference type="InterPro" id="IPR053167">
    <property type="entry name" value="Spore_coat_component"/>
</dbReference>
<keyword evidence="4" id="KW-1185">Reference proteome</keyword>
<dbReference type="Pfam" id="PF05229">
    <property type="entry name" value="SCPU"/>
    <property type="match status" value="1"/>
</dbReference>
<dbReference type="PANTHER" id="PTHR37089:SF3">
    <property type="entry name" value="EXPORTED PROTEIN"/>
    <property type="match status" value="1"/>
</dbReference>
<gene>
    <name evidence="3" type="ORF">KZJ38_12305</name>
</gene>
<evidence type="ECO:0000256" key="1">
    <source>
        <dbReference type="SAM" id="SignalP"/>
    </source>
</evidence>
<dbReference type="SMART" id="SM00972">
    <property type="entry name" value="SCPU"/>
    <property type="match status" value="1"/>
</dbReference>
<accession>A0ABX8UPJ9</accession>
<evidence type="ECO:0000259" key="2">
    <source>
        <dbReference type="Pfam" id="PF05229"/>
    </source>
</evidence>
<name>A0ABX8UPJ9_9BURK</name>
<protein>
    <submittedName>
        <fullName evidence="3">Spore coat U domain-containing protein</fullName>
    </submittedName>
</protein>
<dbReference type="EMBL" id="CP080095">
    <property type="protein sequence ID" value="QYD70948.1"/>
    <property type="molecule type" value="Genomic_DNA"/>
</dbReference>
<feature type="signal peptide" evidence="1">
    <location>
        <begin position="1"/>
        <end position="19"/>
    </location>
</feature>
<dbReference type="RefSeq" id="WP_219800291.1">
    <property type="nucleotide sequence ID" value="NZ_CP080095.1"/>
</dbReference>
<feature type="domain" description="Spore coat protein U/FanG" evidence="2">
    <location>
        <begin position="10"/>
        <end position="147"/>
    </location>
</feature>
<reference evidence="3 4" key="1">
    <citation type="submission" date="2021-07" db="EMBL/GenBank/DDBJ databases">
        <title>Paraburkholderia edwinii protects Aspergillus sp. from phenazines by acting as a toxin sponge.</title>
        <authorList>
            <person name="Dahlstrom K.M."/>
            <person name="Newman D.K."/>
        </authorList>
    </citation>
    <scope>NUCLEOTIDE SEQUENCE [LARGE SCALE GENOMIC DNA]</scope>
    <source>
        <strain evidence="3 4">Pe01</strain>
    </source>
</reference>
<evidence type="ECO:0000313" key="3">
    <source>
        <dbReference type="EMBL" id="QYD70948.1"/>
    </source>
</evidence>
<keyword evidence="1" id="KW-0732">Signal</keyword>
<sequence length="150" mass="15233">MCRSGIAALSLMVSTTGQGACTISASGVAFGVYNPLSSSPADAVGMITLSCSRMSGTGHYAIALSAGVSGSYAGRAMRSGRSTLPYQLYTNAAHTEIWGDGSGGSAVVVGVDNLLQRGGTSTYPVYGRTPPRRPVGPGIYGDLIVMTVTF</sequence>
<feature type="chain" id="PRO_5046013077" evidence="1">
    <location>
        <begin position="20"/>
        <end position="150"/>
    </location>
</feature>
<dbReference type="InterPro" id="IPR007893">
    <property type="entry name" value="Spore_coat_U/FanG"/>
</dbReference>
<evidence type="ECO:0000313" key="4">
    <source>
        <dbReference type="Proteomes" id="UP000826462"/>
    </source>
</evidence>
<proteinExistence type="predicted"/>
<dbReference type="PANTHER" id="PTHR37089">
    <property type="entry name" value="PROTEIN U-RELATED"/>
    <property type="match status" value="1"/>
</dbReference>
<organism evidence="3 4">
    <name type="scientific">Paraburkholderia edwinii</name>
    <dbReference type="NCBI Taxonomy" id="2861782"/>
    <lineage>
        <taxon>Bacteria</taxon>
        <taxon>Pseudomonadati</taxon>
        <taxon>Pseudomonadota</taxon>
        <taxon>Betaproteobacteria</taxon>
        <taxon>Burkholderiales</taxon>
        <taxon>Burkholderiaceae</taxon>
        <taxon>Paraburkholderia</taxon>
    </lineage>
</organism>
<dbReference type="Proteomes" id="UP000826462">
    <property type="component" value="Chromosome 1"/>
</dbReference>